<evidence type="ECO:0008006" key="3">
    <source>
        <dbReference type="Google" id="ProtNLM"/>
    </source>
</evidence>
<dbReference type="VEuPathDB" id="FungiDB:HMPREF1541_01908"/>
<keyword evidence="2" id="KW-1185">Reference proteome</keyword>
<reference evidence="1 2" key="1">
    <citation type="submission" date="2013-03" db="EMBL/GenBank/DDBJ databases">
        <title>The Genome Sequence of Phialophora europaea CBS 101466.</title>
        <authorList>
            <consortium name="The Broad Institute Genomics Platform"/>
            <person name="Cuomo C."/>
            <person name="de Hoog S."/>
            <person name="Gorbushina A."/>
            <person name="Walker B."/>
            <person name="Young S.K."/>
            <person name="Zeng Q."/>
            <person name="Gargeya S."/>
            <person name="Fitzgerald M."/>
            <person name="Haas B."/>
            <person name="Abouelleil A."/>
            <person name="Allen A.W."/>
            <person name="Alvarado L."/>
            <person name="Arachchi H.M."/>
            <person name="Berlin A.M."/>
            <person name="Chapman S.B."/>
            <person name="Gainer-Dewar J."/>
            <person name="Goldberg J."/>
            <person name="Griggs A."/>
            <person name="Gujja S."/>
            <person name="Hansen M."/>
            <person name="Howarth C."/>
            <person name="Imamovic A."/>
            <person name="Ireland A."/>
            <person name="Larimer J."/>
            <person name="McCowan C."/>
            <person name="Murphy C."/>
            <person name="Pearson M."/>
            <person name="Poon T.W."/>
            <person name="Priest M."/>
            <person name="Roberts A."/>
            <person name="Saif S."/>
            <person name="Shea T."/>
            <person name="Sisk P."/>
            <person name="Sykes S."/>
            <person name="Wortman J."/>
            <person name="Nusbaum C."/>
            <person name="Birren B."/>
        </authorList>
    </citation>
    <scope>NUCLEOTIDE SEQUENCE [LARGE SCALE GENOMIC DNA]</scope>
    <source>
        <strain evidence="1 2">CBS 101466</strain>
    </source>
</reference>
<accession>W2S2D5</accession>
<dbReference type="HOGENOM" id="CLU_011527_0_1_1"/>
<evidence type="ECO:0000313" key="2">
    <source>
        <dbReference type="Proteomes" id="UP000030752"/>
    </source>
</evidence>
<dbReference type="SUPFAM" id="SSF48452">
    <property type="entry name" value="TPR-like"/>
    <property type="match status" value="2"/>
</dbReference>
<proteinExistence type="predicted"/>
<dbReference type="Gene3D" id="1.25.40.10">
    <property type="entry name" value="Tetratricopeptide repeat domain"/>
    <property type="match status" value="2"/>
</dbReference>
<dbReference type="Proteomes" id="UP000030752">
    <property type="component" value="Unassembled WGS sequence"/>
</dbReference>
<dbReference type="AlphaFoldDB" id="W2S2D5"/>
<dbReference type="RefSeq" id="XP_008714486.1">
    <property type="nucleotide sequence ID" value="XM_008716264.1"/>
</dbReference>
<dbReference type="eggNOG" id="ENOG502QU74">
    <property type="taxonomic scope" value="Eukaryota"/>
</dbReference>
<dbReference type="STRING" id="1220924.W2S2D5"/>
<dbReference type="EMBL" id="KB822718">
    <property type="protein sequence ID" value="ETN42750.1"/>
    <property type="molecule type" value="Genomic_DNA"/>
</dbReference>
<organism evidence="1 2">
    <name type="scientific">Cyphellophora europaea (strain CBS 101466)</name>
    <name type="common">Phialophora europaea</name>
    <dbReference type="NCBI Taxonomy" id="1220924"/>
    <lineage>
        <taxon>Eukaryota</taxon>
        <taxon>Fungi</taxon>
        <taxon>Dikarya</taxon>
        <taxon>Ascomycota</taxon>
        <taxon>Pezizomycotina</taxon>
        <taxon>Eurotiomycetes</taxon>
        <taxon>Chaetothyriomycetidae</taxon>
        <taxon>Chaetothyriales</taxon>
        <taxon>Cyphellophoraceae</taxon>
        <taxon>Cyphellophora</taxon>
    </lineage>
</organism>
<dbReference type="GeneID" id="19969247"/>
<dbReference type="OrthoDB" id="414774at2759"/>
<dbReference type="PANTHER" id="PTHR45588:SF1">
    <property type="entry name" value="WW DOMAIN-CONTAINING PROTEIN"/>
    <property type="match status" value="1"/>
</dbReference>
<dbReference type="PANTHER" id="PTHR45588">
    <property type="entry name" value="TPR DOMAIN-CONTAINING PROTEIN"/>
    <property type="match status" value="1"/>
</dbReference>
<dbReference type="InterPro" id="IPR011990">
    <property type="entry name" value="TPR-like_helical_dom_sf"/>
</dbReference>
<gene>
    <name evidence="1" type="ORF">HMPREF1541_01908</name>
</gene>
<dbReference type="InterPro" id="IPR019734">
    <property type="entry name" value="TPR_rpt"/>
</dbReference>
<name>W2S2D5_CYPE1</name>
<dbReference type="SMART" id="SM00028">
    <property type="entry name" value="TPR"/>
    <property type="match status" value="3"/>
</dbReference>
<protein>
    <recommendedName>
        <fullName evidence="3">MalT-like TPR region domain-containing protein</fullName>
    </recommendedName>
</protein>
<dbReference type="InParanoid" id="W2S2D5"/>
<evidence type="ECO:0000313" key="1">
    <source>
        <dbReference type="EMBL" id="ETN42750.1"/>
    </source>
</evidence>
<sequence length="564" mass="63332">MATVKHPQHAPTDGSYYDLGEYERAATTNSSEAKTWFDRGFRWLFGFNHEAAAECFETAIAHDPGFALAHWGVAYALGPNYNKPWSFFGTEELQQTVEKTRSEVLRAIKTGANATPVERAIIDAIQYRYQADKPPSDCAIWTADYADAMGKCYAAHSEDLDVAFLYADALMNLTPWALWDIRTGEVPEGARTLEAKKVLDKALTLPGGHQHGGLLHLYIHLMEMSLKPEEALPLGNRLRGLLPDAGHLQHMTTHLDLLCGDYASAVTWNAKALEADDKYIQYAGTNNFYSLYRSHDYHFLIYASMFSGKYTAAITACENMEQSLPEELLRIETPPMADWVEVAMSFRYHVYIRFGKWQEILDHPLPHDQGLYAATTVIAHYARGVAYSALGRIEEAEAARAAFQAASERMPESRMLFNNSCADINQIAARMLDGELEYRKGNIAAAYQHLRDAIHIDDTLPYDEPWGWMQPTRHAYGALLLEQGHVEDAAEVYKADLGYDDTLPRALQHPDNLWSLHGYHECLDTLGRAEEAEVIAGKLREKQAVADEPIKASCFCRLETAEGE</sequence>